<evidence type="ECO:0000313" key="1">
    <source>
        <dbReference type="EMBL" id="JAE39195.1"/>
    </source>
</evidence>
<dbReference type="EMBL" id="GBRH01158701">
    <property type="protein sequence ID" value="JAE39195.1"/>
    <property type="molecule type" value="Transcribed_RNA"/>
</dbReference>
<proteinExistence type="predicted"/>
<name>A0A0A9HQ04_ARUDO</name>
<reference evidence="1" key="1">
    <citation type="submission" date="2014-09" db="EMBL/GenBank/DDBJ databases">
        <authorList>
            <person name="Magalhaes I.L.F."/>
            <person name="Oliveira U."/>
            <person name="Santos F.R."/>
            <person name="Vidigal T.H.D.A."/>
            <person name="Brescovit A.D."/>
            <person name="Santos A.J."/>
        </authorList>
    </citation>
    <scope>NUCLEOTIDE SEQUENCE</scope>
    <source>
        <tissue evidence="1">Shoot tissue taken approximately 20 cm above the soil surface</tissue>
    </source>
</reference>
<accession>A0A0A9HQ04</accession>
<organism evidence="1">
    <name type="scientific">Arundo donax</name>
    <name type="common">Giant reed</name>
    <name type="synonym">Donax arundinaceus</name>
    <dbReference type="NCBI Taxonomy" id="35708"/>
    <lineage>
        <taxon>Eukaryota</taxon>
        <taxon>Viridiplantae</taxon>
        <taxon>Streptophyta</taxon>
        <taxon>Embryophyta</taxon>
        <taxon>Tracheophyta</taxon>
        <taxon>Spermatophyta</taxon>
        <taxon>Magnoliopsida</taxon>
        <taxon>Liliopsida</taxon>
        <taxon>Poales</taxon>
        <taxon>Poaceae</taxon>
        <taxon>PACMAD clade</taxon>
        <taxon>Arundinoideae</taxon>
        <taxon>Arundineae</taxon>
        <taxon>Arundo</taxon>
    </lineage>
</organism>
<reference evidence="1" key="2">
    <citation type="journal article" date="2015" name="Data Brief">
        <title>Shoot transcriptome of the giant reed, Arundo donax.</title>
        <authorList>
            <person name="Barrero R.A."/>
            <person name="Guerrero F.D."/>
            <person name="Moolhuijzen P."/>
            <person name="Goolsby J.A."/>
            <person name="Tidwell J."/>
            <person name="Bellgard S.E."/>
            <person name="Bellgard M.I."/>
        </authorList>
    </citation>
    <scope>NUCLEOTIDE SEQUENCE</scope>
    <source>
        <tissue evidence="1">Shoot tissue taken approximately 20 cm above the soil surface</tissue>
    </source>
</reference>
<sequence>MFGSGTAYVTQRANRDDGIAVLFGLEPEYLQCFEKVFYGE</sequence>
<protein>
    <submittedName>
        <fullName evidence="1">Uncharacterized protein</fullName>
    </submittedName>
</protein>
<dbReference type="AlphaFoldDB" id="A0A0A9HQ04"/>